<evidence type="ECO:0000313" key="2">
    <source>
        <dbReference type="EMBL" id="KAK6354752.1"/>
    </source>
</evidence>
<feature type="compositionally biased region" description="Polar residues" evidence="1">
    <location>
        <begin position="91"/>
        <end position="101"/>
    </location>
</feature>
<feature type="region of interest" description="Disordered" evidence="1">
    <location>
        <begin position="568"/>
        <end position="587"/>
    </location>
</feature>
<name>A0AAV9V752_9PEZI</name>
<dbReference type="Proteomes" id="UP001375240">
    <property type="component" value="Unassembled WGS sequence"/>
</dbReference>
<dbReference type="PANTHER" id="PTHR37988">
    <property type="entry name" value="UPF0592 MEMBRANE PROTEIN C7D4.03C"/>
    <property type="match status" value="1"/>
</dbReference>
<evidence type="ECO:0000256" key="1">
    <source>
        <dbReference type="SAM" id="MobiDB-lite"/>
    </source>
</evidence>
<protein>
    <submittedName>
        <fullName evidence="2">Uncharacterized protein</fullName>
    </submittedName>
</protein>
<feature type="compositionally biased region" description="Polar residues" evidence="1">
    <location>
        <begin position="864"/>
        <end position="880"/>
    </location>
</feature>
<feature type="compositionally biased region" description="Low complexity" evidence="1">
    <location>
        <begin position="851"/>
        <end position="863"/>
    </location>
</feature>
<dbReference type="Pfam" id="PF08578">
    <property type="entry name" value="DUF1765"/>
    <property type="match status" value="1"/>
</dbReference>
<keyword evidence="3" id="KW-1185">Reference proteome</keyword>
<feature type="compositionally biased region" description="Low complexity" evidence="1">
    <location>
        <begin position="327"/>
        <end position="343"/>
    </location>
</feature>
<feature type="region of interest" description="Disordered" evidence="1">
    <location>
        <begin position="836"/>
        <end position="882"/>
    </location>
</feature>
<feature type="compositionally biased region" description="Low complexity" evidence="1">
    <location>
        <begin position="902"/>
        <end position="918"/>
    </location>
</feature>
<feature type="compositionally biased region" description="Low complexity" evidence="1">
    <location>
        <begin position="65"/>
        <end position="75"/>
    </location>
</feature>
<feature type="region of interest" description="Disordered" evidence="1">
    <location>
        <begin position="176"/>
        <end position="195"/>
    </location>
</feature>
<comment type="caution">
    <text evidence="2">The sequence shown here is derived from an EMBL/GenBank/DDBJ whole genome shotgun (WGS) entry which is preliminary data.</text>
</comment>
<feature type="compositionally biased region" description="Low complexity" evidence="1">
    <location>
        <begin position="135"/>
        <end position="168"/>
    </location>
</feature>
<sequence length="1069" mass="117135">MATLTLEAMPKSVVVADSIGKARPASANFVLRSAVSEPHLHLNYMFSKFDPLASPADVLAADAAFSPSSSRSPSPNGKDDSIFSNPEDDSSSISTAGSNTPKRPAPILERRHTLHRSPDAAVAAHYTHSSRVHHGSSSSASTSSASSASSSGSNSHRQSFSASSSVRSLKLKKRPTSVAFMKAPPSEGQVVTLSSSQRSSSSISLSSLGNSNPKRDDLWLGFKALESDYSKFNCKSILQRTHILRSALIPFIRKFEGCTSTVPIDINELDRRIRTLNKWWTLLLASLRANGSNMVPIQDKSTYLEGVVGIMSRPEWRAASSSLAPLSTRNPSPSNSCSSLSSTSSTISYEKSLQHDMKVMYTTSLLDTLAYALDGMSEPQCGGLMHFAGKVAAYAFFFVNGVSEMLIGLLGLKAPQLRKVLNEYGIGRGMDLQAVAEGVIGEFPQAVHSVGFTTMGAALPRLKKPGNYMVATSIIDWQGPWIHRWTGRETDMFFVFVKHYHLLLAEYLPVGTSPTARLCAPGFIFVQAQLLSLLETAINRGPPHLLPVDTGPTNVTFDDIVGAHVMNGNGNGGGSGNGNGNGNTNQPAPAKTMYRPLMDQRIFSLLKDITLDKNFNDAMRDAFATAFASLLKSLAKNTKVVEHSACVSLCDLLEEGIPALYQFEQQSETGAKYIDWPFWLDVSRQMIKNENSMTELRVFSFIYVIWDLIADDLERKRSVCLEWLLSDETWQRFFSHWCPMVRSFYMRLLCWRIGRLSAQGREITYGPDGNEISTTSLDGEIFEALLMRLREAHAAFTFLRDEADRTMTVRPSVVPCPPAPNRKLAIVRVDTQPGFGRPFSLDKMGPSQAEPAKATPAKPAAATQSETNGSAQPETNGSSSIKRRWSLLRNFLGAADALKSEPAQQQQQQQPKATQPQPASGPRAASNSTYVPPRSSSGKDSWQNTKVPYGAAFGNRSRMQFKFVLEFSDRPPHARKGKGSNAPRLPRATQDWLEAVQDEREAPPPLGPLALSSKGTPPQNWKYCGRALAEWALVVDEIDNFVERRKNEGIRDVRDSEIPILSVDSLRKG</sequence>
<gene>
    <name evidence="2" type="ORF">TWF696_003889</name>
</gene>
<feature type="region of interest" description="Disordered" evidence="1">
    <location>
        <begin position="323"/>
        <end position="343"/>
    </location>
</feature>
<evidence type="ECO:0000313" key="3">
    <source>
        <dbReference type="Proteomes" id="UP001375240"/>
    </source>
</evidence>
<dbReference type="AlphaFoldDB" id="A0AAV9V752"/>
<feature type="region of interest" description="Disordered" evidence="1">
    <location>
        <begin position="898"/>
        <end position="946"/>
    </location>
</feature>
<feature type="compositionally biased region" description="Polar residues" evidence="1">
    <location>
        <begin position="925"/>
        <end position="946"/>
    </location>
</feature>
<dbReference type="EMBL" id="JAVHNQ010000002">
    <property type="protein sequence ID" value="KAK6354752.1"/>
    <property type="molecule type" value="Genomic_DNA"/>
</dbReference>
<feature type="compositionally biased region" description="Gly residues" evidence="1">
    <location>
        <begin position="569"/>
        <end position="581"/>
    </location>
</feature>
<dbReference type="InterPro" id="IPR013887">
    <property type="entry name" value="UPF0592"/>
</dbReference>
<accession>A0AAV9V752</accession>
<organism evidence="2 3">
    <name type="scientific">Orbilia brochopaga</name>
    <dbReference type="NCBI Taxonomy" id="3140254"/>
    <lineage>
        <taxon>Eukaryota</taxon>
        <taxon>Fungi</taxon>
        <taxon>Dikarya</taxon>
        <taxon>Ascomycota</taxon>
        <taxon>Pezizomycotina</taxon>
        <taxon>Orbiliomycetes</taxon>
        <taxon>Orbiliales</taxon>
        <taxon>Orbiliaceae</taxon>
        <taxon>Orbilia</taxon>
    </lineage>
</organism>
<dbReference type="PANTHER" id="PTHR37988:SF1">
    <property type="entry name" value="UPF0592 MEMBRANE PROTEIN C7D4.03C"/>
    <property type="match status" value="1"/>
</dbReference>
<reference evidence="2 3" key="1">
    <citation type="submission" date="2019-10" db="EMBL/GenBank/DDBJ databases">
        <authorList>
            <person name="Palmer J.M."/>
        </authorList>
    </citation>
    <scope>NUCLEOTIDE SEQUENCE [LARGE SCALE GENOMIC DNA]</scope>
    <source>
        <strain evidence="2 3">TWF696</strain>
    </source>
</reference>
<proteinExistence type="predicted"/>
<feature type="region of interest" description="Disordered" evidence="1">
    <location>
        <begin position="65"/>
        <end position="105"/>
    </location>
</feature>
<feature type="region of interest" description="Disordered" evidence="1">
    <location>
        <begin position="125"/>
        <end position="168"/>
    </location>
</feature>